<dbReference type="OrthoDB" id="272152at2"/>
<accession>A0A5C6A3G4</accession>
<proteinExistence type="predicted"/>
<dbReference type="Proteomes" id="UP000320176">
    <property type="component" value="Unassembled WGS sequence"/>
</dbReference>
<protein>
    <recommendedName>
        <fullName evidence="3">DUF4276 family protein</fullName>
    </recommendedName>
</protein>
<keyword evidence="2" id="KW-1185">Reference proteome</keyword>
<organism evidence="1 2">
    <name type="scientific">Stieleria varia</name>
    <dbReference type="NCBI Taxonomy" id="2528005"/>
    <lineage>
        <taxon>Bacteria</taxon>
        <taxon>Pseudomonadati</taxon>
        <taxon>Planctomycetota</taxon>
        <taxon>Planctomycetia</taxon>
        <taxon>Pirellulales</taxon>
        <taxon>Pirellulaceae</taxon>
        <taxon>Stieleria</taxon>
    </lineage>
</organism>
<sequence>MTGSGDSASTRRRVWVICEGKHEHGGALESLIRRIMTNPDDCEFEFESWKSPRGKSRKFRSTSRGDGVLKKFVSILYDAQSLGFDRVIAGVDCDRAHGRIRSIDQAQRNDEFLIPRAFGIAIETFDAWFLADEKALSRVFSLAIETQPAPESNRDAKASMAAIRDASGVDIGLADAYARLSEIIDLDMVARRCNKGFAVWRDRVAKL</sequence>
<dbReference type="AlphaFoldDB" id="A0A5C6A3G4"/>
<comment type="caution">
    <text evidence="1">The sequence shown here is derived from an EMBL/GenBank/DDBJ whole genome shotgun (WGS) entry which is preliminary data.</text>
</comment>
<evidence type="ECO:0008006" key="3">
    <source>
        <dbReference type="Google" id="ProtNLM"/>
    </source>
</evidence>
<evidence type="ECO:0000313" key="2">
    <source>
        <dbReference type="Proteomes" id="UP000320176"/>
    </source>
</evidence>
<name>A0A5C6A3G4_9BACT</name>
<dbReference type="EMBL" id="SJPN01000008">
    <property type="protein sequence ID" value="TWT93946.1"/>
    <property type="molecule type" value="Genomic_DNA"/>
</dbReference>
<dbReference type="RefSeq" id="WP_146522736.1">
    <property type="nucleotide sequence ID" value="NZ_CP151726.1"/>
</dbReference>
<gene>
    <name evidence="1" type="ORF">Pla52n_57740</name>
</gene>
<evidence type="ECO:0000313" key="1">
    <source>
        <dbReference type="EMBL" id="TWT93946.1"/>
    </source>
</evidence>
<reference evidence="1 2" key="1">
    <citation type="submission" date="2019-02" db="EMBL/GenBank/DDBJ databases">
        <title>Deep-cultivation of Planctomycetes and their phenomic and genomic characterization uncovers novel biology.</title>
        <authorList>
            <person name="Wiegand S."/>
            <person name="Jogler M."/>
            <person name="Boedeker C."/>
            <person name="Pinto D."/>
            <person name="Vollmers J."/>
            <person name="Rivas-Marin E."/>
            <person name="Kohn T."/>
            <person name="Peeters S.H."/>
            <person name="Heuer A."/>
            <person name="Rast P."/>
            <person name="Oberbeckmann S."/>
            <person name="Bunk B."/>
            <person name="Jeske O."/>
            <person name="Meyerdierks A."/>
            <person name="Storesund J.E."/>
            <person name="Kallscheuer N."/>
            <person name="Luecker S."/>
            <person name="Lage O.M."/>
            <person name="Pohl T."/>
            <person name="Merkel B.J."/>
            <person name="Hornburger P."/>
            <person name="Mueller R.-W."/>
            <person name="Bruemmer F."/>
            <person name="Labrenz M."/>
            <person name="Spormann A.M."/>
            <person name="Op Den Camp H."/>
            <person name="Overmann J."/>
            <person name="Amann R."/>
            <person name="Jetten M.S.M."/>
            <person name="Mascher T."/>
            <person name="Medema M.H."/>
            <person name="Devos D.P."/>
            <person name="Kaster A.-K."/>
            <person name="Ovreas L."/>
            <person name="Rohde M."/>
            <person name="Galperin M.Y."/>
            <person name="Jogler C."/>
        </authorList>
    </citation>
    <scope>NUCLEOTIDE SEQUENCE [LARGE SCALE GENOMIC DNA]</scope>
    <source>
        <strain evidence="1 2">Pla52n</strain>
    </source>
</reference>